<protein>
    <submittedName>
        <fullName evidence="1">Uncharacterized protein</fullName>
    </submittedName>
</protein>
<reference evidence="1" key="3">
    <citation type="submission" date="2025-09" db="UniProtKB">
        <authorList>
            <consortium name="Ensembl"/>
        </authorList>
    </citation>
    <scope>IDENTIFICATION</scope>
</reference>
<keyword evidence="2" id="KW-1185">Reference proteome</keyword>
<dbReference type="OMA" id="HSCEVGW"/>
<dbReference type="AlphaFoldDB" id="A0A2K6MSL4"/>
<reference evidence="1" key="2">
    <citation type="submission" date="2025-08" db="UniProtKB">
        <authorList>
            <consortium name="Ensembl"/>
        </authorList>
    </citation>
    <scope>IDENTIFICATION</scope>
</reference>
<dbReference type="GeneTree" id="ENSGT00910000146931"/>
<dbReference type="Ensembl" id="ENSRBIT00000062765.1">
    <property type="protein sequence ID" value="ENSRBIP00000038746.1"/>
    <property type="gene ID" value="ENSRBIG00000042862.1"/>
</dbReference>
<reference evidence="1 2" key="1">
    <citation type="submission" date="2016-06" db="EMBL/GenBank/DDBJ databases">
        <title>Genome of Rhinopithecus bieti.</title>
        <authorList>
            <person name="Wu"/>
            <person name="C.-I. and Zhang"/>
            <person name="Y."/>
        </authorList>
    </citation>
    <scope>NUCLEOTIDE SEQUENCE</scope>
</reference>
<dbReference type="Proteomes" id="UP000233180">
    <property type="component" value="Unassembled WGS sequence"/>
</dbReference>
<organism evidence="1 2">
    <name type="scientific">Rhinopithecus bieti</name>
    <name type="common">Black snub-nosed monkey</name>
    <name type="synonym">Pygathrix bieti</name>
    <dbReference type="NCBI Taxonomy" id="61621"/>
    <lineage>
        <taxon>Eukaryota</taxon>
        <taxon>Metazoa</taxon>
        <taxon>Chordata</taxon>
        <taxon>Craniata</taxon>
        <taxon>Vertebrata</taxon>
        <taxon>Euteleostomi</taxon>
        <taxon>Mammalia</taxon>
        <taxon>Eutheria</taxon>
        <taxon>Euarchontoglires</taxon>
        <taxon>Primates</taxon>
        <taxon>Haplorrhini</taxon>
        <taxon>Catarrhini</taxon>
        <taxon>Cercopithecidae</taxon>
        <taxon>Colobinae</taxon>
        <taxon>Rhinopithecus</taxon>
    </lineage>
</organism>
<sequence>MQAAGHKSNLSNALIQPSKCQFVCKHFKVSSALFLCSFGHHSCEVGWEFFPSFYGRGILGSVRRSAADRPMMTLRPPLEVSAHFPAPLPAPTGGSGFMELCKMIGTHRRNGRVVSGLRRAGPGRGHTWNTRHVLYHNEASSMWLSKDLRTREGEKFPREIFRTFRTRLSKAFACQINSGGINADFKCVQIPPLTH</sequence>
<evidence type="ECO:0000313" key="1">
    <source>
        <dbReference type="Ensembl" id="ENSRBIP00000038746.1"/>
    </source>
</evidence>
<accession>A0A2K6MSL4</accession>
<proteinExistence type="predicted"/>
<name>A0A2K6MSL4_RHIBE</name>
<evidence type="ECO:0000313" key="2">
    <source>
        <dbReference type="Proteomes" id="UP000233180"/>
    </source>
</evidence>